<dbReference type="Proteomes" id="UP000326112">
    <property type="component" value="Unassembled WGS sequence"/>
</dbReference>
<accession>A0A5N7KMH8</accession>
<evidence type="ECO:0008006" key="4">
    <source>
        <dbReference type="Google" id="ProtNLM"/>
    </source>
</evidence>
<feature type="transmembrane region" description="Helical" evidence="1">
    <location>
        <begin position="40"/>
        <end position="61"/>
    </location>
</feature>
<evidence type="ECO:0000256" key="1">
    <source>
        <dbReference type="SAM" id="Phobius"/>
    </source>
</evidence>
<proteinExistence type="predicted"/>
<keyword evidence="1" id="KW-0812">Transmembrane</keyword>
<keyword evidence="1" id="KW-0472">Membrane</keyword>
<keyword evidence="3" id="KW-1185">Reference proteome</keyword>
<dbReference type="RefSeq" id="WP_152746696.1">
    <property type="nucleotide sequence ID" value="NZ_VUAZ01000066.1"/>
</dbReference>
<name>A0A5N7KMH8_9PSED</name>
<protein>
    <recommendedName>
        <fullName evidence="4">DUF4345 domain-containing protein</fullName>
    </recommendedName>
</protein>
<sequence length="134" mass="14590">MSLSFRNLATFTAFLCFALALLWGLRPGLLLWLWSVEYSSAAELLARRNAALFLAIGIMFYRARHAPRSDTRSALTSGFTTGCFALAVLGFSEWLNGNAGPGILLAVATELILGLAFVQAHRLSTTQVHTDNRA</sequence>
<organism evidence="2 3">
    <name type="scientific">Pseudomonas kitaguniensis</name>
    <dbReference type="NCBI Taxonomy" id="2607908"/>
    <lineage>
        <taxon>Bacteria</taxon>
        <taxon>Pseudomonadati</taxon>
        <taxon>Pseudomonadota</taxon>
        <taxon>Gammaproteobacteria</taxon>
        <taxon>Pseudomonadales</taxon>
        <taxon>Pseudomonadaceae</taxon>
        <taxon>Pseudomonas</taxon>
    </lineage>
</organism>
<reference evidence="2 3" key="1">
    <citation type="journal article" date="2020" name="Int. J. Syst. Evol. Microbiol.">
        <title>Pseudomonas kitaguniensis sp. nov., a pathogen causing bacterial rot of Welsh onion in Japan.</title>
        <authorList>
            <person name="Sawada H."/>
            <person name="Fujikawa T."/>
            <person name="Nishiwaki Y."/>
            <person name="Horita H."/>
        </authorList>
    </citation>
    <scope>NUCLEOTIDE SEQUENCE [LARGE SCALE GENOMIC DNA]</scope>
    <source>
        <strain evidence="2 3">MAFF 212408</strain>
    </source>
</reference>
<evidence type="ECO:0000313" key="2">
    <source>
        <dbReference type="EMBL" id="MPR02812.1"/>
    </source>
</evidence>
<comment type="caution">
    <text evidence="2">The sequence shown here is derived from an EMBL/GenBank/DDBJ whole genome shotgun (WGS) entry which is preliminary data.</text>
</comment>
<feature type="transmembrane region" description="Helical" evidence="1">
    <location>
        <begin position="73"/>
        <end position="92"/>
    </location>
</feature>
<keyword evidence="1" id="KW-1133">Transmembrane helix</keyword>
<dbReference type="EMBL" id="VUAZ01000066">
    <property type="protein sequence ID" value="MPR02812.1"/>
    <property type="molecule type" value="Genomic_DNA"/>
</dbReference>
<reference evidence="2 3" key="2">
    <citation type="journal article" date="2023" name="Plant Pathol.">
        <title>Dismantling and reorganizing Pseudomonas marginalis sensu#lato.</title>
        <authorList>
            <person name="Sawada H."/>
            <person name="Fujikawa T."/>
            <person name="Satou M."/>
        </authorList>
    </citation>
    <scope>NUCLEOTIDE SEQUENCE [LARGE SCALE GENOMIC DNA]</scope>
    <source>
        <strain evidence="2 3">MAFF 212408</strain>
    </source>
</reference>
<gene>
    <name evidence="2" type="ORF">F0169_12470</name>
</gene>
<evidence type="ECO:0000313" key="3">
    <source>
        <dbReference type="Proteomes" id="UP000326112"/>
    </source>
</evidence>
<feature type="transmembrane region" description="Helical" evidence="1">
    <location>
        <begin position="98"/>
        <end position="118"/>
    </location>
</feature>